<comment type="similarity">
    <text evidence="3">Belongs to the peptidase M28 family.</text>
</comment>
<reference evidence="12" key="1">
    <citation type="journal article" date="2019" name="Int. J. Syst. Evol. Microbiol.">
        <title>The Global Catalogue of Microorganisms (GCM) 10K type strain sequencing project: providing services to taxonomists for standard genome sequencing and annotation.</title>
        <authorList>
            <consortium name="The Broad Institute Genomics Platform"/>
            <consortium name="The Broad Institute Genome Sequencing Center for Infectious Disease"/>
            <person name="Wu L."/>
            <person name="Ma J."/>
        </authorList>
    </citation>
    <scope>NUCLEOTIDE SEQUENCE [LARGE SCALE GENOMIC DNA]</scope>
    <source>
        <strain evidence="12">CCUG 62114</strain>
    </source>
</reference>
<evidence type="ECO:0000256" key="1">
    <source>
        <dbReference type="ARBA" id="ARBA00003273"/>
    </source>
</evidence>
<organism evidence="11 12">
    <name type="scientific">Pseudofulvibacter geojedonensis</name>
    <dbReference type="NCBI Taxonomy" id="1123758"/>
    <lineage>
        <taxon>Bacteria</taxon>
        <taxon>Pseudomonadati</taxon>
        <taxon>Bacteroidota</taxon>
        <taxon>Flavobacteriia</taxon>
        <taxon>Flavobacteriales</taxon>
        <taxon>Flavobacteriaceae</taxon>
        <taxon>Pseudofulvibacter</taxon>
    </lineage>
</organism>
<dbReference type="InterPro" id="IPR045175">
    <property type="entry name" value="M28_fam"/>
</dbReference>
<keyword evidence="9" id="KW-0812">Transmembrane</keyword>
<feature type="transmembrane region" description="Helical" evidence="9">
    <location>
        <begin position="452"/>
        <end position="469"/>
    </location>
</feature>
<feature type="transmembrane region" description="Helical" evidence="9">
    <location>
        <begin position="532"/>
        <end position="550"/>
    </location>
</feature>
<comment type="function">
    <text evidence="1">May be involved in vacuolar sorting and osmoregulation.</text>
</comment>
<evidence type="ECO:0000256" key="7">
    <source>
        <dbReference type="ARBA" id="ARBA00023180"/>
    </source>
</evidence>
<evidence type="ECO:0000256" key="2">
    <source>
        <dbReference type="ARBA" id="ARBA00004128"/>
    </source>
</evidence>
<evidence type="ECO:0000256" key="4">
    <source>
        <dbReference type="ARBA" id="ARBA00017435"/>
    </source>
</evidence>
<keyword evidence="7" id="KW-0325">Glycoprotein</keyword>
<evidence type="ECO:0000256" key="3">
    <source>
        <dbReference type="ARBA" id="ARBA00010918"/>
    </source>
</evidence>
<name>A0ABW3I263_9FLAO</name>
<keyword evidence="9" id="KW-0472">Membrane</keyword>
<evidence type="ECO:0000256" key="9">
    <source>
        <dbReference type="SAM" id="Phobius"/>
    </source>
</evidence>
<dbReference type="EMBL" id="JBHTJM010000006">
    <property type="protein sequence ID" value="MFD0963682.1"/>
    <property type="molecule type" value="Genomic_DNA"/>
</dbReference>
<dbReference type="Pfam" id="PF04389">
    <property type="entry name" value="Peptidase_M28"/>
    <property type="match status" value="1"/>
</dbReference>
<dbReference type="InterPro" id="IPR007484">
    <property type="entry name" value="Peptidase_M28"/>
</dbReference>
<proteinExistence type="inferred from homology"/>
<feature type="transmembrane region" description="Helical" evidence="9">
    <location>
        <begin position="476"/>
        <end position="494"/>
    </location>
</feature>
<feature type="transmembrane region" description="Helical" evidence="9">
    <location>
        <begin position="429"/>
        <end position="446"/>
    </location>
</feature>
<gene>
    <name evidence="11" type="ORF">ACFQ1O_06670</name>
</gene>
<evidence type="ECO:0000313" key="12">
    <source>
        <dbReference type="Proteomes" id="UP001596997"/>
    </source>
</evidence>
<keyword evidence="6 9" id="KW-1133">Transmembrane helix</keyword>
<comment type="caution">
    <text evidence="11">The sequence shown here is derived from an EMBL/GenBank/DDBJ whole genome shotgun (WGS) entry which is preliminary data.</text>
</comment>
<evidence type="ECO:0000256" key="6">
    <source>
        <dbReference type="ARBA" id="ARBA00022989"/>
    </source>
</evidence>
<dbReference type="Proteomes" id="UP001596997">
    <property type="component" value="Unassembled WGS sequence"/>
</dbReference>
<dbReference type="PANTHER" id="PTHR12147">
    <property type="entry name" value="METALLOPEPTIDASE M28 FAMILY MEMBER"/>
    <property type="match status" value="1"/>
</dbReference>
<evidence type="ECO:0000256" key="8">
    <source>
        <dbReference type="ARBA" id="ARBA00031512"/>
    </source>
</evidence>
<feature type="transmembrane region" description="Helical" evidence="9">
    <location>
        <begin position="506"/>
        <end position="527"/>
    </location>
</feature>
<keyword evidence="5" id="KW-0926">Vacuole</keyword>
<dbReference type="Gene3D" id="3.40.630.10">
    <property type="entry name" value="Zn peptidases"/>
    <property type="match status" value="1"/>
</dbReference>
<keyword evidence="12" id="KW-1185">Reference proteome</keyword>
<comment type="subcellular location">
    <subcellularLocation>
        <location evidence="2">Vacuole membrane</location>
        <topology evidence="2">Multi-pass membrane protein</topology>
    </subcellularLocation>
</comment>
<dbReference type="PANTHER" id="PTHR12147:SF58">
    <property type="entry name" value="VACUOLAR MEMBRANE PROTEASE"/>
    <property type="match status" value="1"/>
</dbReference>
<feature type="transmembrane region" description="Helical" evidence="9">
    <location>
        <begin position="355"/>
        <end position="378"/>
    </location>
</feature>
<dbReference type="RefSeq" id="WP_377714634.1">
    <property type="nucleotide sequence ID" value="NZ_JBHTJM010000006.1"/>
</dbReference>
<evidence type="ECO:0000256" key="5">
    <source>
        <dbReference type="ARBA" id="ARBA00022554"/>
    </source>
</evidence>
<protein>
    <recommendedName>
        <fullName evidence="4">Vacuolar membrane protease</fullName>
    </recommendedName>
    <alternativeName>
        <fullName evidence="8">FXNA-related family protease 1</fullName>
    </alternativeName>
</protein>
<feature type="transmembrane region" description="Helical" evidence="9">
    <location>
        <begin position="398"/>
        <end position="417"/>
    </location>
</feature>
<evidence type="ECO:0000313" key="11">
    <source>
        <dbReference type="EMBL" id="MFD0963682.1"/>
    </source>
</evidence>
<dbReference type="SUPFAM" id="SSF53187">
    <property type="entry name" value="Zn-dependent exopeptidases"/>
    <property type="match status" value="1"/>
</dbReference>
<evidence type="ECO:0000259" key="10">
    <source>
        <dbReference type="Pfam" id="PF04389"/>
    </source>
</evidence>
<feature type="domain" description="Peptidase M28" evidence="10">
    <location>
        <begin position="98"/>
        <end position="287"/>
    </location>
</feature>
<accession>A0ABW3I263</accession>
<feature type="transmembrane region" description="Helical" evidence="9">
    <location>
        <begin position="325"/>
        <end position="343"/>
    </location>
</feature>
<sequence>MLKKLISLIIIAISAYLAITLQLPSGDYIETPDNTQFSNKKAYEHVKVLGSTQHYSGSQHHKSAKEYVINQLKELGLEVTTQEGNSYSDWGNFTKAKNIITRIKGTENSKALVLMTHYDSAPHSAYGASDAGSGVATILEGIRAFLANKTPHKNDIIILITDAEELGLNGAKLFVENHPWVNEIGLILNFEARGSGGPSYTLVEANEGNANLMSEYIKANPNFPVANSLAYSIYKKMPNDTDLTVFRKGANIQGFNFAFIDDHYDYHTALDTPERLDNNTLSHQASYLMPLLNHFSNLNLSNLNATENLVYFNSPIGMHSYSYDYIIPLTGIAVFLFIVILIFGKRHKKLNIKEIGKGFIVFISALVINCIIGFFGWKAILTIYPHYNEILQGFPYNAHWYIVFFATLALAISFLIYKKVYQAVNTKELMVAPIFFWLLINIYIALELKGANFFIIPIFFVLALLFFLIRKEKPNLLAVTILCLPAIYIFTPFIEQFPIALGMKLSVAASALTTLLFGLLLPVFGFIRRKKLLGYTLLITSLIIFIVAHSKSDFTSLQPKPNSLVLYTDEDTHKSYWLTYDSILDNWNQGYFQNLTNDSISINFNSKYNTKFTQIADSKHIHIPAGEASVMFDTIVDNKRNIKLCLIPNREINTIHINSNTKPDFDSFSINGTTIKTKGSNSRFLKDNESKMAVYYVVDKQALEIDFTIDKNKKPHIELLEISYDLLDHKELNVAKREDNMIPKPFVINDAIISKQTINFNIKKQDSTLIHKN</sequence>